<organism evidence="3 4">
    <name type="scientific">Botrytis deweyae</name>
    <dbReference type="NCBI Taxonomy" id="2478750"/>
    <lineage>
        <taxon>Eukaryota</taxon>
        <taxon>Fungi</taxon>
        <taxon>Dikarya</taxon>
        <taxon>Ascomycota</taxon>
        <taxon>Pezizomycotina</taxon>
        <taxon>Leotiomycetes</taxon>
        <taxon>Helotiales</taxon>
        <taxon>Sclerotiniaceae</taxon>
        <taxon>Botrytis</taxon>
    </lineage>
</organism>
<accession>A0ABQ7IQ16</accession>
<evidence type="ECO:0000259" key="2">
    <source>
        <dbReference type="PROSITE" id="PS50089"/>
    </source>
</evidence>
<dbReference type="PANTHER" id="PTHR21540:SF0">
    <property type="entry name" value="PHD FAMILY PROTEIN"/>
    <property type="match status" value="1"/>
</dbReference>
<dbReference type="SUPFAM" id="SSF57850">
    <property type="entry name" value="RING/U-box"/>
    <property type="match status" value="1"/>
</dbReference>
<evidence type="ECO:0000256" key="1">
    <source>
        <dbReference type="PROSITE-ProRule" id="PRU00175"/>
    </source>
</evidence>
<dbReference type="InterPro" id="IPR039903">
    <property type="entry name" value="Zswim2"/>
</dbReference>
<dbReference type="RefSeq" id="XP_038811294.1">
    <property type="nucleotide sequence ID" value="XM_038952644.1"/>
</dbReference>
<protein>
    <recommendedName>
        <fullName evidence="2">RING-type domain-containing protein</fullName>
    </recommendedName>
</protein>
<dbReference type="Gene3D" id="3.30.40.10">
    <property type="entry name" value="Zinc/RING finger domain, C3HC4 (zinc finger)"/>
    <property type="match status" value="1"/>
</dbReference>
<keyword evidence="1" id="KW-0862">Zinc</keyword>
<sequence length="234" mass="27060">MSVKSVTTTTLSIEMANLSISPIIQLTRESSPKIVDDCPICCEKMNVSKNNIRVEHCCKHTFHRACLRTWTNGQRSEYKKPTCPMCRGVWPVEFVEQLFEGCEEEDVMSLQYKCSCNEDTGFDLLSPNMLQGLSEWQKNSLRDFIECIEWYYESEKLRFCIVFMMCPEHPLNIDPEESSADGQYKVMKTLLEWALKHVVENKTPTSHSTFELIPRPPGYDYFGPDPYIAEISEP</sequence>
<dbReference type="Proteomes" id="UP000783213">
    <property type="component" value="Unassembled WGS sequence"/>
</dbReference>
<dbReference type="PROSITE" id="PS50089">
    <property type="entry name" value="ZF_RING_2"/>
    <property type="match status" value="1"/>
</dbReference>
<keyword evidence="4" id="KW-1185">Reference proteome</keyword>
<dbReference type="EMBL" id="RCSX01000009">
    <property type="protein sequence ID" value="KAF7930623.1"/>
    <property type="molecule type" value="Genomic_DNA"/>
</dbReference>
<evidence type="ECO:0000313" key="3">
    <source>
        <dbReference type="EMBL" id="KAF7930623.1"/>
    </source>
</evidence>
<dbReference type="PANTHER" id="PTHR21540">
    <property type="entry name" value="RING FINGER AND SWIM DOMAIN-CONTAINING PROTEIN 2"/>
    <property type="match status" value="1"/>
</dbReference>
<proteinExistence type="predicted"/>
<dbReference type="GeneID" id="62231797"/>
<comment type="caution">
    <text evidence="3">The sequence shown here is derived from an EMBL/GenBank/DDBJ whole genome shotgun (WGS) entry which is preliminary data.</text>
</comment>
<gene>
    <name evidence="3" type="ORF">EAE98_005023</name>
</gene>
<keyword evidence="1" id="KW-0863">Zinc-finger</keyword>
<dbReference type="InterPro" id="IPR013083">
    <property type="entry name" value="Znf_RING/FYVE/PHD"/>
</dbReference>
<reference evidence="3 4" key="1">
    <citation type="journal article" date="2020" name="Genome Biol. Evol.">
        <title>Comparative genomics of Sclerotiniaceae.</title>
        <authorList>
            <person name="Valero Jimenez C.A."/>
            <person name="Steentjes M."/>
            <person name="Scholten O.E."/>
            <person name="Van Kan J.A.L."/>
        </authorList>
    </citation>
    <scope>NUCLEOTIDE SEQUENCE [LARGE SCALE GENOMIC DNA]</scope>
    <source>
        <strain evidence="3 4">B1</strain>
    </source>
</reference>
<name>A0ABQ7IQ16_9HELO</name>
<evidence type="ECO:0000313" key="4">
    <source>
        <dbReference type="Proteomes" id="UP000783213"/>
    </source>
</evidence>
<dbReference type="SMART" id="SM00184">
    <property type="entry name" value="RING"/>
    <property type="match status" value="1"/>
</dbReference>
<keyword evidence="1" id="KW-0479">Metal-binding</keyword>
<dbReference type="InterPro" id="IPR001841">
    <property type="entry name" value="Znf_RING"/>
</dbReference>
<dbReference type="Pfam" id="PF13639">
    <property type="entry name" value="zf-RING_2"/>
    <property type="match status" value="1"/>
</dbReference>
<feature type="domain" description="RING-type" evidence="2">
    <location>
        <begin position="38"/>
        <end position="87"/>
    </location>
</feature>